<evidence type="ECO:0000313" key="3">
    <source>
        <dbReference type="Proteomes" id="UP000531594"/>
    </source>
</evidence>
<evidence type="ECO:0000256" key="1">
    <source>
        <dbReference type="SAM" id="Phobius"/>
    </source>
</evidence>
<dbReference type="EMBL" id="JACHGK010000009">
    <property type="protein sequence ID" value="MBB6446026.1"/>
    <property type="molecule type" value="Genomic_DNA"/>
</dbReference>
<dbReference type="RefSeq" id="WP_184526655.1">
    <property type="nucleotide sequence ID" value="NZ_JACHGK010000009.1"/>
</dbReference>
<dbReference type="Proteomes" id="UP000531594">
    <property type="component" value="Unassembled WGS sequence"/>
</dbReference>
<keyword evidence="1" id="KW-0812">Transmembrane</keyword>
<reference evidence="2 3" key="1">
    <citation type="submission" date="2020-08" db="EMBL/GenBank/DDBJ databases">
        <title>Genomic Encyclopedia of Type Strains, Phase IV (KMG-IV): sequencing the most valuable type-strain genomes for metagenomic binning, comparative biology and taxonomic classification.</title>
        <authorList>
            <person name="Goeker M."/>
        </authorList>
    </citation>
    <scope>NUCLEOTIDE SEQUENCE [LARGE SCALE GENOMIC DNA]</scope>
    <source>
        <strain evidence="2 3">DSM 5391</strain>
    </source>
</reference>
<sequence>MSSVQMVAILFAVFFLIEVVMLMKKNKLHDKHAFLWMTFAVAGIVIAGSLHGLDKLSKMVGISYMPSLIFVMAFFVILSLLIYQTSIISRQQQQLKSLIQEMAYIKKDMDDVLLEKSDDKEEKVNEH</sequence>
<organism evidence="2 3">
    <name type="scientific">Bacillus benzoevorans</name>
    <dbReference type="NCBI Taxonomy" id="1456"/>
    <lineage>
        <taxon>Bacteria</taxon>
        <taxon>Bacillati</taxon>
        <taxon>Bacillota</taxon>
        <taxon>Bacilli</taxon>
        <taxon>Bacillales</taxon>
        <taxon>Bacillaceae</taxon>
        <taxon>Bacillus</taxon>
    </lineage>
</organism>
<feature type="transmembrane region" description="Helical" evidence="1">
    <location>
        <begin position="34"/>
        <end position="52"/>
    </location>
</feature>
<dbReference type="InterPro" id="IPR019277">
    <property type="entry name" value="DUF2304"/>
</dbReference>
<keyword evidence="1" id="KW-0472">Membrane</keyword>
<proteinExistence type="predicted"/>
<comment type="caution">
    <text evidence="2">The sequence shown here is derived from an EMBL/GenBank/DDBJ whole genome shotgun (WGS) entry which is preliminary data.</text>
</comment>
<keyword evidence="1" id="KW-1133">Transmembrane helix</keyword>
<protein>
    <recommendedName>
        <fullName evidence="4">DUF2304 domain-containing protein</fullName>
    </recommendedName>
</protein>
<gene>
    <name evidence="2" type="ORF">HNR53_002676</name>
</gene>
<accession>A0A7X0HSK3</accession>
<feature type="transmembrane region" description="Helical" evidence="1">
    <location>
        <begin position="6"/>
        <end position="22"/>
    </location>
</feature>
<evidence type="ECO:0000313" key="2">
    <source>
        <dbReference type="EMBL" id="MBB6446026.1"/>
    </source>
</evidence>
<keyword evidence="3" id="KW-1185">Reference proteome</keyword>
<dbReference type="AlphaFoldDB" id="A0A7X0HSK3"/>
<feature type="transmembrane region" description="Helical" evidence="1">
    <location>
        <begin position="64"/>
        <end position="83"/>
    </location>
</feature>
<dbReference type="Pfam" id="PF10066">
    <property type="entry name" value="DUF2304"/>
    <property type="match status" value="1"/>
</dbReference>
<evidence type="ECO:0008006" key="4">
    <source>
        <dbReference type="Google" id="ProtNLM"/>
    </source>
</evidence>
<name>A0A7X0HSK3_9BACI</name>